<dbReference type="InterPro" id="IPR016181">
    <property type="entry name" value="Acyl_CoA_acyltransferase"/>
</dbReference>
<dbReference type="GO" id="GO:0040029">
    <property type="term" value="P:epigenetic regulation of gene expression"/>
    <property type="evidence" value="ECO:0007669"/>
    <property type="project" value="TreeGrafter"/>
</dbReference>
<evidence type="ECO:0000313" key="8">
    <source>
        <dbReference type="Proteomes" id="UP000184139"/>
    </source>
</evidence>
<dbReference type="GO" id="GO:0046872">
    <property type="term" value="F:metal ion binding"/>
    <property type="evidence" value="ECO:0007669"/>
    <property type="project" value="UniProtKB-KW"/>
</dbReference>
<dbReference type="PROSITE" id="PS51186">
    <property type="entry name" value="GNAT"/>
    <property type="match status" value="1"/>
</dbReference>
<dbReference type="SUPFAM" id="SSF55729">
    <property type="entry name" value="Acyl-CoA N-acyltransferases (Nat)"/>
    <property type="match status" value="1"/>
</dbReference>
<dbReference type="AlphaFoldDB" id="A0A1M5YE12"/>
<dbReference type="RefSeq" id="WP_073378840.1">
    <property type="nucleotide sequence ID" value="NZ_FQXS01000034.1"/>
</dbReference>
<organism evidence="7 8">
    <name type="scientific">Desulfofustis glycolicus DSM 9705</name>
    <dbReference type="NCBI Taxonomy" id="1121409"/>
    <lineage>
        <taxon>Bacteria</taxon>
        <taxon>Pseudomonadati</taxon>
        <taxon>Thermodesulfobacteriota</taxon>
        <taxon>Desulfobulbia</taxon>
        <taxon>Desulfobulbales</taxon>
        <taxon>Desulfocapsaceae</taxon>
        <taxon>Desulfofustis</taxon>
    </lineage>
</organism>
<dbReference type="CDD" id="cd10001">
    <property type="entry name" value="HDAC_classII_APAH"/>
    <property type="match status" value="1"/>
</dbReference>
<evidence type="ECO:0000256" key="1">
    <source>
        <dbReference type="ARBA" id="ARBA00001947"/>
    </source>
</evidence>
<dbReference type="Proteomes" id="UP000184139">
    <property type="component" value="Unassembled WGS sequence"/>
</dbReference>
<dbReference type="OrthoDB" id="9808367at2"/>
<dbReference type="PANTHER" id="PTHR10625">
    <property type="entry name" value="HISTONE DEACETYLASE HDAC1-RELATED"/>
    <property type="match status" value="1"/>
</dbReference>
<dbReference type="CDD" id="cd04301">
    <property type="entry name" value="NAT_SF"/>
    <property type="match status" value="1"/>
</dbReference>
<evidence type="ECO:0000259" key="6">
    <source>
        <dbReference type="PROSITE" id="PS51186"/>
    </source>
</evidence>
<dbReference type="GO" id="GO:0016747">
    <property type="term" value="F:acyltransferase activity, transferring groups other than amino-acyl groups"/>
    <property type="evidence" value="ECO:0007669"/>
    <property type="project" value="InterPro"/>
</dbReference>
<accession>A0A1M5YE12</accession>
<dbReference type="GO" id="GO:0004407">
    <property type="term" value="F:histone deacetylase activity"/>
    <property type="evidence" value="ECO:0007669"/>
    <property type="project" value="TreeGrafter"/>
</dbReference>
<name>A0A1M5YE12_9BACT</name>
<feature type="domain" description="N-acetyltransferase" evidence="6">
    <location>
        <begin position="9"/>
        <end position="199"/>
    </location>
</feature>
<dbReference type="InterPro" id="IPR023801">
    <property type="entry name" value="His_deacetylse_dom"/>
</dbReference>
<evidence type="ECO:0000256" key="4">
    <source>
        <dbReference type="ARBA" id="ARBA00022801"/>
    </source>
</evidence>
<gene>
    <name evidence="7" type="ORF">SAMN02745124_03929</name>
</gene>
<dbReference type="PRINTS" id="PR01270">
    <property type="entry name" value="HDASUPER"/>
</dbReference>
<dbReference type="SUPFAM" id="SSF52768">
    <property type="entry name" value="Arginase/deacetylase"/>
    <property type="match status" value="1"/>
</dbReference>
<comment type="cofactor">
    <cofactor evidence="1">
        <name>Zn(2+)</name>
        <dbReference type="ChEBI" id="CHEBI:29105"/>
    </cofactor>
</comment>
<dbReference type="Gene3D" id="3.40.800.20">
    <property type="entry name" value="Histone deacetylase domain"/>
    <property type="match status" value="1"/>
</dbReference>
<protein>
    <submittedName>
        <fullName evidence="7">Acetoin utilization deacetylase AcuC</fullName>
    </submittedName>
</protein>
<reference evidence="7 8" key="1">
    <citation type="submission" date="2016-11" db="EMBL/GenBank/DDBJ databases">
        <authorList>
            <person name="Jaros S."/>
            <person name="Januszkiewicz K."/>
            <person name="Wedrychowicz H."/>
        </authorList>
    </citation>
    <scope>NUCLEOTIDE SEQUENCE [LARGE SCALE GENOMIC DNA]</scope>
    <source>
        <strain evidence="7 8">DSM 9705</strain>
    </source>
</reference>
<evidence type="ECO:0000256" key="3">
    <source>
        <dbReference type="ARBA" id="ARBA00022723"/>
    </source>
</evidence>
<dbReference type="InterPro" id="IPR000286">
    <property type="entry name" value="HDACs"/>
</dbReference>
<proteinExistence type="inferred from homology"/>
<dbReference type="Pfam" id="PF00850">
    <property type="entry name" value="Hist_deacetyl"/>
    <property type="match status" value="1"/>
</dbReference>
<dbReference type="GO" id="GO:0016787">
    <property type="term" value="F:hydrolase activity"/>
    <property type="evidence" value="ECO:0007669"/>
    <property type="project" value="UniProtKB-KW"/>
</dbReference>
<dbReference type="EMBL" id="FQXS01000034">
    <property type="protein sequence ID" value="SHI10275.1"/>
    <property type="molecule type" value="Genomic_DNA"/>
</dbReference>
<comment type="similarity">
    <text evidence="2">Belongs to the histone deacetylase family.</text>
</comment>
<keyword evidence="3" id="KW-0479">Metal-binding</keyword>
<dbReference type="InterPro" id="IPR000182">
    <property type="entry name" value="GNAT_dom"/>
</dbReference>
<dbReference type="Gene3D" id="3.40.630.30">
    <property type="match status" value="1"/>
</dbReference>
<sequence>MFRIRRIYDNTLAIDRDAIVQVQDLLRRQFVGLQEQEITSLAQKLADPFRHRLRTILFVAEDRRHHIKGFAVLNHAPDLRFCYLDFISVEPATTGGIGSALYARVREEARQLQAVGIFMECLPDDPKLCADRTILKQNKARLRFYERFGALPITGTAYETPLKPGDDCPPYLVFDGLGSTGHLDRDYARTVVYAILTRKYGNRCSKEYVDLVVDSFRDDPIRFRPPRYSPPARPKTETTAINIDQRIALVVNEGHDIHHIHERGYVEAPVRISSIRKGIMQTGLFDIIGARHFPEKHIKAVHEPAFVEYLKRMCLTIEAGKSVYPYVFPIRNAAKPPKEMPVRAGYYCIDTFTPLNRNAYKAAKGAVDCALTAAGQLLEGYRLSYALVRPPGHHAERRVFGGFCYFNSAAIAANFLSGYGRVAVLDVDYHHGNGTQDIFYDRDDVLTVSIHGHPRFAYPYFSGFAEERGIGNGLGRNRNYPLPEILDGPAYHKTLARALRRIASFRPKGLVIALGLDTARKDPTGTWSLTPADLQTNGWMIGRLRLPTVVVQEGGYRSRSLGVNARSFFTGLWHGMHGAD</sequence>
<keyword evidence="8" id="KW-1185">Reference proteome</keyword>
<evidence type="ECO:0000256" key="2">
    <source>
        <dbReference type="ARBA" id="ARBA00005947"/>
    </source>
</evidence>
<keyword evidence="5" id="KW-0862">Zinc</keyword>
<evidence type="ECO:0000256" key="5">
    <source>
        <dbReference type="ARBA" id="ARBA00022833"/>
    </source>
</evidence>
<dbReference type="InterPro" id="IPR037138">
    <property type="entry name" value="His_deacetylse_dom_sf"/>
</dbReference>
<dbReference type="InterPro" id="IPR023696">
    <property type="entry name" value="Ureohydrolase_dom_sf"/>
</dbReference>
<dbReference type="PANTHER" id="PTHR10625:SF17">
    <property type="entry name" value="HISTONE DEACETYLASE 8"/>
    <property type="match status" value="1"/>
</dbReference>
<evidence type="ECO:0000313" key="7">
    <source>
        <dbReference type="EMBL" id="SHI10275.1"/>
    </source>
</evidence>
<keyword evidence="4" id="KW-0378">Hydrolase</keyword>
<dbReference type="STRING" id="1121409.SAMN02745124_03929"/>